<dbReference type="Proteomes" id="UP000501602">
    <property type="component" value="Chromosome"/>
</dbReference>
<evidence type="ECO:0000313" key="2">
    <source>
        <dbReference type="Proteomes" id="UP000501602"/>
    </source>
</evidence>
<dbReference type="EMBL" id="CP051180">
    <property type="protein sequence ID" value="QIZ75540.1"/>
    <property type="molecule type" value="Genomic_DNA"/>
</dbReference>
<dbReference type="NCBIfam" id="TIGR02610">
    <property type="entry name" value="PHA_gran_rgn"/>
    <property type="match status" value="1"/>
</dbReference>
<dbReference type="InterPro" id="IPR013433">
    <property type="entry name" value="PHA_gran_rgn"/>
</dbReference>
<keyword evidence="2" id="KW-1185">Reference proteome</keyword>
<reference evidence="1 2" key="1">
    <citation type="submission" date="2020-04" db="EMBL/GenBank/DDBJ databases">
        <title>Ferrimonas sp. S7 isolated from sea water.</title>
        <authorList>
            <person name="Bae S.S."/>
            <person name="Baek K."/>
        </authorList>
    </citation>
    <scope>NUCLEOTIDE SEQUENCE [LARGE SCALE GENOMIC DNA]</scope>
    <source>
        <strain evidence="1 2">S7</strain>
    </source>
</reference>
<dbReference type="Pfam" id="PF09650">
    <property type="entry name" value="PHA_gran_rgn"/>
    <property type="match status" value="1"/>
</dbReference>
<evidence type="ECO:0000313" key="1">
    <source>
        <dbReference type="EMBL" id="QIZ75540.1"/>
    </source>
</evidence>
<organism evidence="1 2">
    <name type="scientific">Ferrimonas lipolytica</name>
    <dbReference type="NCBI Taxonomy" id="2724191"/>
    <lineage>
        <taxon>Bacteria</taxon>
        <taxon>Pseudomonadati</taxon>
        <taxon>Pseudomonadota</taxon>
        <taxon>Gammaproteobacteria</taxon>
        <taxon>Alteromonadales</taxon>
        <taxon>Ferrimonadaceae</taxon>
        <taxon>Ferrimonas</taxon>
    </lineage>
</organism>
<dbReference type="RefSeq" id="WP_168658801.1">
    <property type="nucleotide sequence ID" value="NZ_CP051180.1"/>
</dbReference>
<gene>
    <name evidence="1" type="ORF">HER31_00640</name>
</gene>
<accession>A0A6H1UAD0</accession>
<dbReference type="KEGG" id="fes:HER31_00640"/>
<proteinExistence type="predicted"/>
<name>A0A6H1UAD0_9GAMM</name>
<evidence type="ECO:0008006" key="3">
    <source>
        <dbReference type="Google" id="ProtNLM"/>
    </source>
</evidence>
<protein>
    <recommendedName>
        <fullName evidence="3">Polyhydroxyalkanoic acid system protein</fullName>
    </recommendedName>
</protein>
<sequence>MASIYIERLHQLEPQQLQTMVRDVAENLEQEYQLRFKFDGDDIQFRRSGARGELRALSDKVIISMELSMLFRPLAGSIHRAIEQRLDQLLD</sequence>
<dbReference type="AlphaFoldDB" id="A0A6H1UAD0"/>